<dbReference type="PANTHER" id="PTHR39428:SF3">
    <property type="entry name" value="DEAZAFLAVIN-DEPENDENT NITROREDUCTASE"/>
    <property type="match status" value="1"/>
</dbReference>
<dbReference type="NCBIfam" id="TIGR00026">
    <property type="entry name" value="hi_GC_TIGR00026"/>
    <property type="match status" value="1"/>
</dbReference>
<evidence type="ECO:0000313" key="4">
    <source>
        <dbReference type="Proteomes" id="UP000631670"/>
    </source>
</evidence>
<dbReference type="Gene3D" id="2.30.110.10">
    <property type="entry name" value="Electron Transport, Fmn-binding Protein, Chain A"/>
    <property type="match status" value="1"/>
</dbReference>
<dbReference type="PANTHER" id="PTHR39428">
    <property type="entry name" value="F420H(2)-DEPENDENT QUINONE REDUCTASE RV1261C"/>
    <property type="match status" value="1"/>
</dbReference>
<accession>A0ABR9HZV3</accession>
<evidence type="ECO:0000256" key="2">
    <source>
        <dbReference type="ARBA" id="ARBA00049106"/>
    </source>
</evidence>
<keyword evidence="4" id="KW-1185">Reference proteome</keyword>
<proteinExistence type="inferred from homology"/>
<dbReference type="EMBL" id="JADBEG010000001">
    <property type="protein sequence ID" value="MBE1496436.1"/>
    <property type="molecule type" value="Genomic_DNA"/>
</dbReference>
<dbReference type="Pfam" id="PF04075">
    <property type="entry name" value="F420H2_quin_red"/>
    <property type="match status" value="1"/>
</dbReference>
<dbReference type="InterPro" id="IPR004378">
    <property type="entry name" value="F420H2_quin_Rdtase"/>
</dbReference>
<name>A0ABR9HZV3_9PSEU</name>
<comment type="catalytic activity">
    <reaction evidence="2">
        <text>oxidized coenzyme F420-(gamma-L-Glu)(n) + a quinol + H(+) = reduced coenzyme F420-(gamma-L-Glu)(n) + a quinone</text>
        <dbReference type="Rhea" id="RHEA:39663"/>
        <dbReference type="Rhea" id="RHEA-COMP:12939"/>
        <dbReference type="Rhea" id="RHEA-COMP:14378"/>
        <dbReference type="ChEBI" id="CHEBI:15378"/>
        <dbReference type="ChEBI" id="CHEBI:24646"/>
        <dbReference type="ChEBI" id="CHEBI:132124"/>
        <dbReference type="ChEBI" id="CHEBI:133980"/>
        <dbReference type="ChEBI" id="CHEBI:139511"/>
    </reaction>
</comment>
<evidence type="ECO:0000256" key="1">
    <source>
        <dbReference type="ARBA" id="ARBA00008710"/>
    </source>
</evidence>
<comment type="caution">
    <text evidence="3">The sequence shown here is derived from an EMBL/GenBank/DDBJ whole genome shotgun (WGS) entry which is preliminary data.</text>
</comment>
<sequence>MPSDRVLKTMNAVHRGLIKLSGGKVGWQVAMPVLELTTVGRKSGQPRTVLLTSPHQEGDALVVVASRGGDHKHPAWFLNLRDQPDVEVSLKGAPKRPMRARVASAEERAKLWPKIAGDFKNYAQYQTKTEREIPLVFLEPR</sequence>
<reference evidence="3 4" key="1">
    <citation type="submission" date="2020-10" db="EMBL/GenBank/DDBJ databases">
        <title>Sequencing the genomes of 1000 actinobacteria strains.</title>
        <authorList>
            <person name="Klenk H.-P."/>
        </authorList>
    </citation>
    <scope>NUCLEOTIDE SEQUENCE [LARGE SCALE GENOMIC DNA]</scope>
    <source>
        <strain evidence="3 4">DSM 44653</strain>
    </source>
</reference>
<dbReference type="RefSeq" id="WP_192782370.1">
    <property type="nucleotide sequence ID" value="NZ_JADBEG010000001.1"/>
</dbReference>
<comment type="similarity">
    <text evidence="1">Belongs to the F420H(2)-dependent quinone reductase family.</text>
</comment>
<protein>
    <submittedName>
        <fullName evidence="3">Deazaflavin-dependent oxidoreductase (Nitroreductase family)</fullName>
    </submittedName>
</protein>
<dbReference type="Proteomes" id="UP000631670">
    <property type="component" value="Unassembled WGS sequence"/>
</dbReference>
<evidence type="ECO:0000313" key="3">
    <source>
        <dbReference type="EMBL" id="MBE1496436.1"/>
    </source>
</evidence>
<organism evidence="3 4">
    <name type="scientific">Amycolatopsis lexingtonensis</name>
    <dbReference type="NCBI Taxonomy" id="218822"/>
    <lineage>
        <taxon>Bacteria</taxon>
        <taxon>Bacillati</taxon>
        <taxon>Actinomycetota</taxon>
        <taxon>Actinomycetes</taxon>
        <taxon>Pseudonocardiales</taxon>
        <taxon>Pseudonocardiaceae</taxon>
        <taxon>Amycolatopsis</taxon>
    </lineage>
</organism>
<gene>
    <name evidence="3" type="ORF">H4696_003536</name>
</gene>
<dbReference type="InterPro" id="IPR012349">
    <property type="entry name" value="Split_barrel_FMN-bd"/>
</dbReference>